<dbReference type="InterPro" id="IPR000194">
    <property type="entry name" value="ATPase_F1/V1/A1_a/bsu_nucl-bd"/>
</dbReference>
<evidence type="ECO:0000259" key="5">
    <source>
        <dbReference type="Pfam" id="PF00006"/>
    </source>
</evidence>
<keyword evidence="2 4" id="KW-0813">Transport</keyword>
<dbReference type="Pfam" id="PF02874">
    <property type="entry name" value="ATP-synt_ab_N"/>
    <property type="match status" value="1"/>
</dbReference>
<dbReference type="RefSeq" id="WP_307355277.1">
    <property type="nucleotide sequence ID" value="NZ_BAAACJ010000012.1"/>
</dbReference>
<reference evidence="8 9" key="1">
    <citation type="submission" date="2023-07" db="EMBL/GenBank/DDBJ databases">
        <title>Genomic Encyclopedia of Type Strains, Phase IV (KMG-IV): sequencing the most valuable type-strain genomes for metagenomic binning, comparative biology and taxonomic classification.</title>
        <authorList>
            <person name="Goeker M."/>
        </authorList>
    </citation>
    <scope>NUCLEOTIDE SEQUENCE [LARGE SCALE GENOMIC DNA]</scope>
    <source>
        <strain evidence="8 9">DSM 1400</strain>
    </source>
</reference>
<evidence type="ECO:0000256" key="4">
    <source>
        <dbReference type="HAMAP-Rule" id="MF_00310"/>
    </source>
</evidence>
<dbReference type="NCBIfam" id="NF003235">
    <property type="entry name" value="PRK04196.1"/>
    <property type="match status" value="1"/>
</dbReference>
<keyword evidence="4" id="KW-0375">Hydrogen ion transport</keyword>
<feature type="domain" description="ATP synthase A/B type C-terminal" evidence="7">
    <location>
        <begin position="354"/>
        <end position="453"/>
    </location>
</feature>
<proteinExistence type="inferred from homology"/>
<evidence type="ECO:0000313" key="9">
    <source>
        <dbReference type="Proteomes" id="UP001224418"/>
    </source>
</evidence>
<dbReference type="HAMAP" id="MF_00310">
    <property type="entry name" value="ATP_synth_B_arch"/>
    <property type="match status" value="1"/>
</dbReference>
<dbReference type="InterPro" id="IPR004100">
    <property type="entry name" value="ATPase_F1/V1/A1_a/bsu_N"/>
</dbReference>
<dbReference type="CDD" id="cd18112">
    <property type="entry name" value="ATP-synt_V_A-type_beta_C"/>
    <property type="match status" value="1"/>
</dbReference>
<dbReference type="SUPFAM" id="SSF52540">
    <property type="entry name" value="P-loop containing nucleoside triphosphate hydrolases"/>
    <property type="match status" value="1"/>
</dbReference>
<dbReference type="Pfam" id="PF00006">
    <property type="entry name" value="ATP-synt_ab"/>
    <property type="match status" value="1"/>
</dbReference>
<dbReference type="PROSITE" id="PS00152">
    <property type="entry name" value="ATPASE_ALPHA_BETA"/>
    <property type="match status" value="1"/>
</dbReference>
<dbReference type="PANTHER" id="PTHR43389">
    <property type="entry name" value="V-TYPE PROTON ATPASE SUBUNIT B"/>
    <property type="match status" value="1"/>
</dbReference>
<keyword evidence="9" id="KW-1185">Reference proteome</keyword>
<dbReference type="Pfam" id="PF22919">
    <property type="entry name" value="ATP-synt_VA_C"/>
    <property type="match status" value="1"/>
</dbReference>
<organism evidence="8 9">
    <name type="scientific">Hathewaya limosa</name>
    <name type="common">Clostridium limosum</name>
    <dbReference type="NCBI Taxonomy" id="1536"/>
    <lineage>
        <taxon>Bacteria</taxon>
        <taxon>Bacillati</taxon>
        <taxon>Bacillota</taxon>
        <taxon>Clostridia</taxon>
        <taxon>Eubacteriales</taxon>
        <taxon>Clostridiaceae</taxon>
        <taxon>Hathewaya</taxon>
    </lineage>
</organism>
<feature type="domain" description="ATPase F1/V1/A1 complex alpha/beta subunit N-terminal" evidence="6">
    <location>
        <begin position="9"/>
        <end position="74"/>
    </location>
</feature>
<gene>
    <name evidence="4" type="primary">atpB</name>
    <name evidence="8" type="ORF">QOZ93_000914</name>
</gene>
<evidence type="ECO:0000256" key="3">
    <source>
        <dbReference type="ARBA" id="ARBA00023065"/>
    </source>
</evidence>
<dbReference type="Gene3D" id="3.40.50.12240">
    <property type="match status" value="1"/>
</dbReference>
<dbReference type="PIRSF" id="PIRSF039114">
    <property type="entry name" value="V-ATPsynth_beta/V-ATPase_B"/>
    <property type="match status" value="1"/>
</dbReference>
<evidence type="ECO:0000259" key="7">
    <source>
        <dbReference type="Pfam" id="PF22919"/>
    </source>
</evidence>
<dbReference type="InterPro" id="IPR022879">
    <property type="entry name" value="V-ATPase_su_B/beta"/>
</dbReference>
<evidence type="ECO:0000259" key="6">
    <source>
        <dbReference type="Pfam" id="PF02874"/>
    </source>
</evidence>
<dbReference type="PANTHER" id="PTHR43389:SF4">
    <property type="entry name" value="V-TYPE PROTON ATPASE SUBUNIT B"/>
    <property type="match status" value="1"/>
</dbReference>
<comment type="caution">
    <text evidence="8">The sequence shown here is derived from an EMBL/GenBank/DDBJ whole genome shotgun (WGS) entry which is preliminary data.</text>
</comment>
<dbReference type="SUPFAM" id="SSF47917">
    <property type="entry name" value="C-terminal domain of alpha and beta subunits of F1 ATP synthase"/>
    <property type="match status" value="1"/>
</dbReference>
<sequence>MLKEYRTVREVVGPLMLVDQVENVKFDELVEIEIQTGEKRNGRVLEINGDKALIQLFEGSAGINLKGSKVRFQGRPLELGVSEDMLGRVFDGLGRPKDNGPQILPEKKLDINGEAINPVARNFPSEFIQTGISAIDGLNTLVRGQKLPVFSGAGLPHAELAAQIARQAKVLNSDSKFAVVFAAIGITFEEAQYFVEEFTKTGAIDRSVLFMNLASDPAIERIATPRMALTTAEYLAYEKGMHVLVIMTDITNYCEALREVSAARKEVPGRRGYPGYLYTDLSTLYERAGRIKGAEGSITQIPILTMPEDDKTHPIPDLTGYITEGQIILSRELYKRGIMPPIDVLPSLSRLKDKGIGKGKTREDHADTMNQLFSAYAQGKEAKELAVILGESALSDTDKQFAKFAEAFENEYVAQGFNANRSIEETLSLGWKLLSILPKTELKRIRDEYLEKYLPKREGE</sequence>
<dbReference type="EMBL" id="JAUSWN010000006">
    <property type="protein sequence ID" value="MDQ0479174.1"/>
    <property type="molecule type" value="Genomic_DNA"/>
</dbReference>
<dbReference type="Proteomes" id="UP001224418">
    <property type="component" value="Unassembled WGS sequence"/>
</dbReference>
<comment type="function">
    <text evidence="4">Produces ATP from ADP in the presence of a proton gradient across the membrane. The V-type beta chain is a regulatory subunit.</text>
</comment>
<dbReference type="InterPro" id="IPR055190">
    <property type="entry name" value="ATP-synt_VA_C"/>
</dbReference>
<evidence type="ECO:0000256" key="2">
    <source>
        <dbReference type="ARBA" id="ARBA00022448"/>
    </source>
</evidence>
<comment type="similarity">
    <text evidence="1 4">Belongs to the ATPase alpha/beta chains family.</text>
</comment>
<dbReference type="InterPro" id="IPR027417">
    <property type="entry name" value="P-loop_NTPase"/>
</dbReference>
<name>A0ABU0JQ34_HATLI</name>
<dbReference type="CDD" id="cd18118">
    <property type="entry name" value="ATP-synt_V_A-type_beta_N"/>
    <property type="match status" value="1"/>
</dbReference>
<feature type="domain" description="ATPase F1/V1/A1 complex alpha/beta subunit nucleotide-binding" evidence="5">
    <location>
        <begin position="131"/>
        <end position="349"/>
    </location>
</feature>
<keyword evidence="3 4" id="KW-0406">Ion transport</keyword>
<protein>
    <recommendedName>
        <fullName evidence="4">V-type ATP synthase beta chain</fullName>
    </recommendedName>
    <alternativeName>
        <fullName evidence="4">V-ATPase subunit B</fullName>
    </alternativeName>
</protein>
<evidence type="ECO:0000313" key="8">
    <source>
        <dbReference type="EMBL" id="MDQ0479174.1"/>
    </source>
</evidence>
<dbReference type="InterPro" id="IPR020003">
    <property type="entry name" value="ATPase_a/bsu_AS"/>
</dbReference>
<evidence type="ECO:0000256" key="1">
    <source>
        <dbReference type="ARBA" id="ARBA00008936"/>
    </source>
</evidence>
<accession>A0ABU0JQ34</accession>
<dbReference type="CDD" id="cd01135">
    <property type="entry name" value="V_A-ATPase_B"/>
    <property type="match status" value="1"/>
</dbReference>
<keyword evidence="4" id="KW-0066">ATP synthesis</keyword>